<gene>
    <name evidence="2" type="ORF">GFSPODELE1_LOCUS2793</name>
</gene>
<feature type="region of interest" description="Disordered" evidence="1">
    <location>
        <begin position="133"/>
        <end position="207"/>
    </location>
</feature>
<accession>A0ABP1CVI0</accession>
<proteinExistence type="predicted"/>
<evidence type="ECO:0008006" key="4">
    <source>
        <dbReference type="Google" id="ProtNLM"/>
    </source>
</evidence>
<dbReference type="Proteomes" id="UP001497453">
    <property type="component" value="Chromosome 11"/>
</dbReference>
<keyword evidence="3" id="KW-1185">Reference proteome</keyword>
<protein>
    <recommendedName>
        <fullName evidence="4">BZIP domain-containing protein</fullName>
    </recommendedName>
</protein>
<evidence type="ECO:0000313" key="2">
    <source>
        <dbReference type="EMBL" id="CAL1699680.1"/>
    </source>
</evidence>
<feature type="region of interest" description="Disordered" evidence="1">
    <location>
        <begin position="39"/>
        <end position="65"/>
    </location>
</feature>
<evidence type="ECO:0000256" key="1">
    <source>
        <dbReference type="SAM" id="MobiDB-lite"/>
    </source>
</evidence>
<name>A0ABP1CVI0_9APHY</name>
<dbReference type="EMBL" id="OZ037954">
    <property type="protein sequence ID" value="CAL1699680.1"/>
    <property type="molecule type" value="Genomic_DNA"/>
</dbReference>
<organism evidence="2 3">
    <name type="scientific">Somion occarium</name>
    <dbReference type="NCBI Taxonomy" id="3059160"/>
    <lineage>
        <taxon>Eukaryota</taxon>
        <taxon>Fungi</taxon>
        <taxon>Dikarya</taxon>
        <taxon>Basidiomycota</taxon>
        <taxon>Agaricomycotina</taxon>
        <taxon>Agaricomycetes</taxon>
        <taxon>Polyporales</taxon>
        <taxon>Cerrenaceae</taxon>
        <taxon>Somion</taxon>
    </lineage>
</organism>
<evidence type="ECO:0000313" key="3">
    <source>
        <dbReference type="Proteomes" id="UP001497453"/>
    </source>
</evidence>
<reference evidence="3" key="1">
    <citation type="submission" date="2024-04" db="EMBL/GenBank/DDBJ databases">
        <authorList>
            <person name="Shaw F."/>
            <person name="Minotto A."/>
        </authorList>
    </citation>
    <scope>NUCLEOTIDE SEQUENCE [LARGE SCALE GENOMIC DNA]</scope>
</reference>
<feature type="compositionally biased region" description="Polar residues" evidence="1">
    <location>
        <begin position="40"/>
        <end position="55"/>
    </location>
</feature>
<sequence length="207" mass="23088">MTSTATHDMDVPFGASTSYGANLSFRSFLDSPLQVEDLSHFSSGKSTSPKSQPSGLSDRPVRTRSEEAVLHQRVRARKHLRLTKASKETALSEWRLAHRRWMVANIQRNMLETELQALEKKIQDADARIEEEKDTLMSQGIPEVSTEEDHESKTRRSGFTRCRLPEERPDDDDDGQSFASSSQGSGGTPEGSPRGASQRFGGYDTDE</sequence>